<evidence type="ECO:0000313" key="3">
    <source>
        <dbReference type="Proteomes" id="UP001172102"/>
    </source>
</evidence>
<dbReference type="EMBL" id="JAUKUA010000006">
    <property type="protein sequence ID" value="KAK0707338.1"/>
    <property type="molecule type" value="Genomic_DNA"/>
</dbReference>
<sequence length="198" mass="21934">MAEVFAIATAAASGLEQCIRLCERVQTAVERQKDLPQLIKKHSADISRTKAMVELVESEKALGTPNVRDAIERVVAVGDDLKKHLSKMASTKRRCFWGFLKQFISGQKYQDALDTIMRELGDSKNDLSMHIQLANVGLTRGVGEQVMVSVATVESVNRQLQEKLGSGHNLRIHNLLEGRPRNGEPSRPPSCVFTPTNK</sequence>
<comment type="caution">
    <text evidence="2">The sequence shown here is derived from an EMBL/GenBank/DDBJ whole genome shotgun (WGS) entry which is preliminary data.</text>
</comment>
<organism evidence="2 3">
    <name type="scientific">Lasiosphaeris hirsuta</name>
    <dbReference type="NCBI Taxonomy" id="260670"/>
    <lineage>
        <taxon>Eukaryota</taxon>
        <taxon>Fungi</taxon>
        <taxon>Dikarya</taxon>
        <taxon>Ascomycota</taxon>
        <taxon>Pezizomycotina</taxon>
        <taxon>Sordariomycetes</taxon>
        <taxon>Sordariomycetidae</taxon>
        <taxon>Sordariales</taxon>
        <taxon>Lasiosphaeriaceae</taxon>
        <taxon>Lasiosphaeris</taxon>
    </lineage>
</organism>
<reference evidence="2" key="1">
    <citation type="submission" date="2023-06" db="EMBL/GenBank/DDBJ databases">
        <title>Genome-scale phylogeny and comparative genomics of the fungal order Sordariales.</title>
        <authorList>
            <consortium name="Lawrence Berkeley National Laboratory"/>
            <person name="Hensen N."/>
            <person name="Bonometti L."/>
            <person name="Westerberg I."/>
            <person name="Brannstrom I.O."/>
            <person name="Guillou S."/>
            <person name="Cros-Aarteil S."/>
            <person name="Calhoun S."/>
            <person name="Haridas S."/>
            <person name="Kuo A."/>
            <person name="Mondo S."/>
            <person name="Pangilinan J."/>
            <person name="Riley R."/>
            <person name="Labutti K."/>
            <person name="Andreopoulos B."/>
            <person name="Lipzen A."/>
            <person name="Chen C."/>
            <person name="Yanf M."/>
            <person name="Daum C."/>
            <person name="Ng V."/>
            <person name="Clum A."/>
            <person name="Steindorff A."/>
            <person name="Ohm R."/>
            <person name="Martin F."/>
            <person name="Silar P."/>
            <person name="Natvig D."/>
            <person name="Lalanne C."/>
            <person name="Gautier V."/>
            <person name="Ament-Velasquez S.L."/>
            <person name="Kruys A."/>
            <person name="Hutchinson M.I."/>
            <person name="Powell A.J."/>
            <person name="Barry K."/>
            <person name="Miller A.N."/>
            <person name="Grigoriev I.V."/>
            <person name="Debuchy R."/>
            <person name="Gladieux P."/>
            <person name="Thoren M.H."/>
            <person name="Johannesson H."/>
        </authorList>
    </citation>
    <scope>NUCLEOTIDE SEQUENCE</scope>
    <source>
        <strain evidence="2">SMH4607-1</strain>
    </source>
</reference>
<evidence type="ECO:0000313" key="2">
    <source>
        <dbReference type="EMBL" id="KAK0707338.1"/>
    </source>
</evidence>
<dbReference type="AlphaFoldDB" id="A0AA40A138"/>
<dbReference type="Proteomes" id="UP001172102">
    <property type="component" value="Unassembled WGS sequence"/>
</dbReference>
<proteinExistence type="predicted"/>
<keyword evidence="3" id="KW-1185">Reference proteome</keyword>
<evidence type="ECO:0000256" key="1">
    <source>
        <dbReference type="SAM" id="MobiDB-lite"/>
    </source>
</evidence>
<name>A0AA40A138_9PEZI</name>
<accession>A0AA40A138</accession>
<feature type="region of interest" description="Disordered" evidence="1">
    <location>
        <begin position="176"/>
        <end position="198"/>
    </location>
</feature>
<protein>
    <submittedName>
        <fullName evidence="2">Uncharacterized protein</fullName>
    </submittedName>
</protein>
<gene>
    <name evidence="2" type="ORF">B0H67DRAFT_308190</name>
</gene>